<dbReference type="GO" id="GO:0044550">
    <property type="term" value="P:secondary metabolite biosynthetic process"/>
    <property type="evidence" value="ECO:0007669"/>
    <property type="project" value="TreeGrafter"/>
</dbReference>
<reference evidence="3 4" key="1">
    <citation type="submission" date="2020-08" db="EMBL/GenBank/DDBJ databases">
        <title>Genomic Encyclopedia of Type Strains, Phase III (KMG-III): the genomes of soil and plant-associated and newly described type strains.</title>
        <authorList>
            <person name="Whitman W."/>
        </authorList>
    </citation>
    <scope>NUCLEOTIDE SEQUENCE [LARGE SCALE GENOMIC DNA]</scope>
    <source>
        <strain evidence="3 4">CECT 8960</strain>
    </source>
</reference>
<dbReference type="PANTHER" id="PTHR43352:SF1">
    <property type="entry name" value="ANTHRANILATE--COA LIGASE"/>
    <property type="match status" value="1"/>
</dbReference>
<sequence>MTSFADLPVGSVDVLPSRAAASWPDRAALRTSSSTVTFAELDRAVSRLAFGLRQRLGGDGLTVVVAALPGTHFPTAFYAIVRSGNVAAPVTPDMPADAFADFLAVTRARAVVLGRAMYERVRSVLPDSLELVLLLDAPAEPGVLTCAELSTGGSLLVEPRDRDERAPAAILSGLVTHEALKVRAAAVNLTADAVILTTTPSYDPVTLSAALMTGATQVLSRHDDLPAYRPPTHVLTEAGLTAA</sequence>
<organism evidence="3 4">
    <name type="scientific">Actinophytocola algeriensis</name>
    <dbReference type="NCBI Taxonomy" id="1768010"/>
    <lineage>
        <taxon>Bacteria</taxon>
        <taxon>Bacillati</taxon>
        <taxon>Actinomycetota</taxon>
        <taxon>Actinomycetes</taxon>
        <taxon>Pseudonocardiales</taxon>
        <taxon>Pseudonocardiaceae</taxon>
    </lineage>
</organism>
<dbReference type="RefSeq" id="WP_184808499.1">
    <property type="nucleotide sequence ID" value="NZ_JACHJQ010000001.1"/>
</dbReference>
<evidence type="ECO:0000259" key="2">
    <source>
        <dbReference type="Pfam" id="PF00501"/>
    </source>
</evidence>
<name>A0A7W7PZI1_9PSEU</name>
<dbReference type="InterPro" id="IPR042099">
    <property type="entry name" value="ANL_N_sf"/>
</dbReference>
<dbReference type="GO" id="GO:0016878">
    <property type="term" value="F:acid-thiol ligase activity"/>
    <property type="evidence" value="ECO:0007669"/>
    <property type="project" value="TreeGrafter"/>
</dbReference>
<protein>
    <submittedName>
        <fullName evidence="3">Acyl-CoA synthetase (AMP-forming)/AMP-acid ligase II</fullName>
    </submittedName>
</protein>
<dbReference type="EMBL" id="JACHJQ010000001">
    <property type="protein sequence ID" value="MBB4904220.1"/>
    <property type="molecule type" value="Genomic_DNA"/>
</dbReference>
<feature type="domain" description="AMP-dependent synthetase/ligase" evidence="2">
    <location>
        <begin position="18"/>
        <end position="141"/>
    </location>
</feature>
<proteinExistence type="predicted"/>
<accession>A0A7W7PZI1</accession>
<evidence type="ECO:0000256" key="1">
    <source>
        <dbReference type="ARBA" id="ARBA00022598"/>
    </source>
</evidence>
<dbReference type="PANTHER" id="PTHR43352">
    <property type="entry name" value="ACETYL-COA SYNTHETASE"/>
    <property type="match status" value="1"/>
</dbReference>
<dbReference type="AlphaFoldDB" id="A0A7W7PZI1"/>
<evidence type="ECO:0000313" key="4">
    <source>
        <dbReference type="Proteomes" id="UP000520767"/>
    </source>
</evidence>
<dbReference type="SUPFAM" id="SSF56801">
    <property type="entry name" value="Acetyl-CoA synthetase-like"/>
    <property type="match status" value="1"/>
</dbReference>
<dbReference type="Pfam" id="PF00501">
    <property type="entry name" value="AMP-binding"/>
    <property type="match status" value="1"/>
</dbReference>
<dbReference type="Gene3D" id="3.40.50.12780">
    <property type="entry name" value="N-terminal domain of ligase-like"/>
    <property type="match status" value="1"/>
</dbReference>
<keyword evidence="1 3" id="KW-0436">Ligase</keyword>
<keyword evidence="4" id="KW-1185">Reference proteome</keyword>
<gene>
    <name evidence="3" type="ORF">FHR82_000430</name>
</gene>
<dbReference type="InterPro" id="IPR000873">
    <property type="entry name" value="AMP-dep_synth/lig_dom"/>
</dbReference>
<comment type="caution">
    <text evidence="3">The sequence shown here is derived from an EMBL/GenBank/DDBJ whole genome shotgun (WGS) entry which is preliminary data.</text>
</comment>
<evidence type="ECO:0000313" key="3">
    <source>
        <dbReference type="EMBL" id="MBB4904220.1"/>
    </source>
</evidence>
<dbReference type="Proteomes" id="UP000520767">
    <property type="component" value="Unassembled WGS sequence"/>
</dbReference>